<dbReference type="Proteomes" id="UP001218788">
    <property type="component" value="Unassembled WGS sequence"/>
</dbReference>
<name>A0ABT5L4M7_9ALTE</name>
<feature type="signal peptide" evidence="1">
    <location>
        <begin position="1"/>
        <end position="21"/>
    </location>
</feature>
<keyword evidence="3" id="KW-1185">Reference proteome</keyword>
<comment type="caution">
    <text evidence="2">The sequence shown here is derived from an EMBL/GenBank/DDBJ whole genome shotgun (WGS) entry which is preliminary data.</text>
</comment>
<evidence type="ECO:0000256" key="1">
    <source>
        <dbReference type="SAM" id="SignalP"/>
    </source>
</evidence>
<dbReference type="RefSeq" id="WP_273641787.1">
    <property type="nucleotide sequence ID" value="NZ_JAQQXP010000002.1"/>
</dbReference>
<organism evidence="2 3">
    <name type="scientific">Alteromonas gilva</name>
    <dbReference type="NCBI Taxonomy" id="2987522"/>
    <lineage>
        <taxon>Bacteria</taxon>
        <taxon>Pseudomonadati</taxon>
        <taxon>Pseudomonadota</taxon>
        <taxon>Gammaproteobacteria</taxon>
        <taxon>Alteromonadales</taxon>
        <taxon>Alteromonadaceae</taxon>
        <taxon>Alteromonas/Salinimonas group</taxon>
        <taxon>Alteromonas</taxon>
    </lineage>
</organism>
<feature type="chain" id="PRO_5045328530" evidence="1">
    <location>
        <begin position="22"/>
        <end position="155"/>
    </location>
</feature>
<gene>
    <name evidence="2" type="ORF">OIK42_14685</name>
</gene>
<evidence type="ECO:0000313" key="2">
    <source>
        <dbReference type="EMBL" id="MDC8832002.1"/>
    </source>
</evidence>
<accession>A0ABT5L4M7</accession>
<reference evidence="2 3" key="1">
    <citation type="submission" date="2022-10" db="EMBL/GenBank/DDBJ databases">
        <title>Alteromonas sp. chi3 Genome sequencing.</title>
        <authorList>
            <person name="Park S."/>
        </authorList>
    </citation>
    <scope>NUCLEOTIDE SEQUENCE [LARGE SCALE GENOMIC DNA]</scope>
    <source>
        <strain evidence="3">chi3</strain>
    </source>
</reference>
<keyword evidence="1" id="KW-0732">Signal</keyword>
<sequence>MKLSTLAITFTLALTSAQAFAQKVVFKPVSDNLETQACLTAANDGYFAARKLIRKSGLDFVTFSATVSCNGVSLKKFANLYADNSDAVASSFALVAKDQDVATQACLDALSIGETQALAKYNLEGETIFCNSKSMTNFVRRYNAQNVVVKANSAE</sequence>
<protein>
    <submittedName>
        <fullName evidence="2">DUF3718 domain-containing protein</fullName>
    </submittedName>
</protein>
<dbReference type="EMBL" id="JAQQXP010000002">
    <property type="protein sequence ID" value="MDC8832002.1"/>
    <property type="molecule type" value="Genomic_DNA"/>
</dbReference>
<evidence type="ECO:0000313" key="3">
    <source>
        <dbReference type="Proteomes" id="UP001218788"/>
    </source>
</evidence>
<proteinExistence type="predicted"/>